<evidence type="ECO:0000313" key="3">
    <source>
        <dbReference type="Proteomes" id="UP000091820"/>
    </source>
</evidence>
<feature type="region of interest" description="Disordered" evidence="1">
    <location>
        <begin position="93"/>
        <end position="113"/>
    </location>
</feature>
<dbReference type="STRING" id="37001.A0A1A9WSD1"/>
<reference evidence="2" key="2">
    <citation type="submission" date="2020-05" db="UniProtKB">
        <authorList>
            <consortium name="EnsemblMetazoa"/>
        </authorList>
    </citation>
    <scope>IDENTIFICATION</scope>
    <source>
        <strain evidence="2">IAEA</strain>
    </source>
</reference>
<sequence length="167" mass="19109">MMIQTFLCKQVGEEILEPLTKPTAKERSVAEKFKSHGGAQVVEFCPHGTKLECLKAQQATAEMEAKKKKDQQQQTKKAKKLNNIKLLKRPTVLDEDTVDNKTDSEEPSTKRLKSNGRTWKRLMKRIQEPPTPALRTGKLWLTPTKKMKTKLNNLQKTRTVKLISVQN</sequence>
<proteinExistence type="predicted"/>
<accession>A0A1A9WSD1</accession>
<evidence type="ECO:0000256" key="1">
    <source>
        <dbReference type="SAM" id="MobiDB-lite"/>
    </source>
</evidence>
<keyword evidence="3" id="KW-1185">Reference proteome</keyword>
<dbReference type="AlphaFoldDB" id="A0A1A9WSD1"/>
<evidence type="ECO:0000313" key="2">
    <source>
        <dbReference type="EnsemblMetazoa" id="GBRI030325-PA"/>
    </source>
</evidence>
<feature type="compositionally biased region" description="Basic and acidic residues" evidence="1">
    <location>
        <begin position="98"/>
        <end position="109"/>
    </location>
</feature>
<reference evidence="3" key="1">
    <citation type="submission" date="2014-03" db="EMBL/GenBank/DDBJ databases">
        <authorList>
            <person name="Aksoy S."/>
            <person name="Warren W."/>
            <person name="Wilson R.K."/>
        </authorList>
    </citation>
    <scope>NUCLEOTIDE SEQUENCE [LARGE SCALE GENOMIC DNA]</scope>
    <source>
        <strain evidence="3">IAEA</strain>
    </source>
</reference>
<name>A0A1A9WSD1_9MUSC</name>
<organism evidence="2 3">
    <name type="scientific">Glossina brevipalpis</name>
    <dbReference type="NCBI Taxonomy" id="37001"/>
    <lineage>
        <taxon>Eukaryota</taxon>
        <taxon>Metazoa</taxon>
        <taxon>Ecdysozoa</taxon>
        <taxon>Arthropoda</taxon>
        <taxon>Hexapoda</taxon>
        <taxon>Insecta</taxon>
        <taxon>Pterygota</taxon>
        <taxon>Neoptera</taxon>
        <taxon>Endopterygota</taxon>
        <taxon>Diptera</taxon>
        <taxon>Brachycera</taxon>
        <taxon>Muscomorpha</taxon>
        <taxon>Hippoboscoidea</taxon>
        <taxon>Glossinidae</taxon>
        <taxon>Glossina</taxon>
    </lineage>
</organism>
<dbReference type="EnsemblMetazoa" id="GBRI030325-RA">
    <property type="protein sequence ID" value="GBRI030325-PA"/>
    <property type="gene ID" value="GBRI030325"/>
</dbReference>
<protein>
    <submittedName>
        <fullName evidence="2">Uncharacterized protein</fullName>
    </submittedName>
</protein>
<dbReference type="Proteomes" id="UP000091820">
    <property type="component" value="Unassembled WGS sequence"/>
</dbReference>
<dbReference type="VEuPathDB" id="VectorBase:GBRI030325"/>